<evidence type="ECO:0000256" key="2">
    <source>
        <dbReference type="SAM" id="MobiDB-lite"/>
    </source>
</evidence>
<proteinExistence type="predicted"/>
<dbReference type="EMBL" id="LT554361">
    <property type="protein sequence ID" value="SAM04377.1"/>
    <property type="molecule type" value="Genomic_DNA"/>
</dbReference>
<name>A0A168QDB5_ABSGL</name>
<feature type="region of interest" description="Disordered" evidence="2">
    <location>
        <begin position="282"/>
        <end position="330"/>
    </location>
</feature>
<protein>
    <recommendedName>
        <fullName evidence="5">Transcription factor domain-containing protein</fullName>
    </recommendedName>
</protein>
<keyword evidence="4" id="KW-1185">Reference proteome</keyword>
<dbReference type="OrthoDB" id="2369992at2759"/>
<evidence type="ECO:0000313" key="4">
    <source>
        <dbReference type="Proteomes" id="UP000078561"/>
    </source>
</evidence>
<organism evidence="3">
    <name type="scientific">Absidia glauca</name>
    <name type="common">Pin mould</name>
    <dbReference type="NCBI Taxonomy" id="4829"/>
    <lineage>
        <taxon>Eukaryota</taxon>
        <taxon>Fungi</taxon>
        <taxon>Fungi incertae sedis</taxon>
        <taxon>Mucoromycota</taxon>
        <taxon>Mucoromycotina</taxon>
        <taxon>Mucoromycetes</taxon>
        <taxon>Mucorales</taxon>
        <taxon>Cunninghamellaceae</taxon>
        <taxon>Absidia</taxon>
    </lineage>
</organism>
<evidence type="ECO:0000313" key="3">
    <source>
        <dbReference type="EMBL" id="SAM04377.1"/>
    </source>
</evidence>
<sequence>MRYNTSSSRRFTAAHKAIVTAPISGDWDMTEVDGDEELQDLCEHVKTLELELQQLQQRLDGQSQRSTPFRTSTAPVSSVITTLTTAQSMADDDLPIPKEWNLTIVNGHLRLETGINTLSDLMQYGLFDPTSSSRIPYLSPFGSNSTVHFELKHDSMISQALFILRKHGIFNNHSSLHNPNNFRQTHPSQWGHRHQSPIHYQHDLDHPLALPSTPFSPIPSSSTPPSDSSSCCSDSAPPIQLSATTNHCPESIVDQLVQQYFLCHNPTMPLLHEATFMTHYTKQPGMTDPTRSGTTTTATTATSSPSSASTFYSTSTTPASPTSTASTSTTNGFISPHNPVTLAICCFMSVSYCSHIPFTSHQKREYGEYFYVACREQIDDLFDDPSPLRQLEVLMSINFLYKFMLLTLQFKDARKLATLGFLIANGLSKQAALQTFSIEEKELASRHKILASMTFGAMEFLCVKRLDDITPKKVPLTPLPGESAMTVSVLHLYQYLFDLILHHDCVVIMQQIQRVIIGEVGQVTLELMVRFEQTCLDWWRNLPKKWRYCEHPYDTSAKHAIEQCDYDQALMAHNNLLAMTLGVYTNLLYPQTTTNQVVDMIQKRAMMMTLNCCELIIVVADRLKVVSNFCGYACDYALRVCDCLQNLFIHSKKTSDKSTLARILKYIERCYSDLNCDILADHRVPSEMSLVSSPSNTVYSETPVIYTNYPLPAHALVFDVISSSAKNIGHELPEIPSP</sequence>
<feature type="coiled-coil region" evidence="1">
    <location>
        <begin position="38"/>
        <end position="65"/>
    </location>
</feature>
<dbReference type="CDD" id="cd12148">
    <property type="entry name" value="fungal_TF_MHR"/>
    <property type="match status" value="1"/>
</dbReference>
<feature type="region of interest" description="Disordered" evidence="2">
    <location>
        <begin position="175"/>
        <end position="196"/>
    </location>
</feature>
<accession>A0A168QDB5</accession>
<evidence type="ECO:0000256" key="1">
    <source>
        <dbReference type="SAM" id="Coils"/>
    </source>
</evidence>
<reference evidence="3" key="1">
    <citation type="submission" date="2016-04" db="EMBL/GenBank/DDBJ databases">
        <authorList>
            <person name="Evans L.H."/>
            <person name="Alamgir A."/>
            <person name="Owens N."/>
            <person name="Weber N.D."/>
            <person name="Virtaneva K."/>
            <person name="Barbian K."/>
            <person name="Babar A."/>
            <person name="Rosenke K."/>
        </authorList>
    </citation>
    <scope>NUCLEOTIDE SEQUENCE [LARGE SCALE GENOMIC DNA]</scope>
    <source>
        <strain evidence="3">CBS 101.48</strain>
    </source>
</reference>
<feature type="compositionally biased region" description="Low complexity" evidence="2">
    <location>
        <begin position="287"/>
        <end position="330"/>
    </location>
</feature>
<dbReference type="Proteomes" id="UP000078561">
    <property type="component" value="Unassembled WGS sequence"/>
</dbReference>
<dbReference type="InParanoid" id="A0A168QDB5"/>
<feature type="compositionally biased region" description="Low complexity" evidence="2">
    <location>
        <begin position="211"/>
        <end position="235"/>
    </location>
</feature>
<gene>
    <name evidence="3" type="primary">ABSGL_10238.1 scaffold 11814</name>
</gene>
<evidence type="ECO:0008006" key="5">
    <source>
        <dbReference type="Google" id="ProtNLM"/>
    </source>
</evidence>
<dbReference type="AlphaFoldDB" id="A0A168QDB5"/>
<feature type="region of interest" description="Disordered" evidence="2">
    <location>
        <begin position="209"/>
        <end position="235"/>
    </location>
</feature>
<feature type="compositionally biased region" description="Polar residues" evidence="2">
    <location>
        <begin position="175"/>
        <end position="188"/>
    </location>
</feature>
<keyword evidence="1" id="KW-0175">Coiled coil</keyword>